<sequence>MSAHSLNCCTVNLGVDMRWIGVISKRYKEVTQDGTRLVGKHNRKARRAAGREMGIYVTDAQYAKLMAKAV</sequence>
<gene>
    <name evidence="1" type="ORF">S01H1_07651</name>
</gene>
<comment type="caution">
    <text evidence="1">The sequence shown here is derived from an EMBL/GenBank/DDBJ whole genome shotgun (WGS) entry which is preliminary data.</text>
</comment>
<proteinExistence type="predicted"/>
<dbReference type="AlphaFoldDB" id="X0S3A7"/>
<protein>
    <submittedName>
        <fullName evidence="1">Uncharacterized protein</fullName>
    </submittedName>
</protein>
<name>X0S3A7_9ZZZZ</name>
<organism evidence="1">
    <name type="scientific">marine sediment metagenome</name>
    <dbReference type="NCBI Taxonomy" id="412755"/>
    <lineage>
        <taxon>unclassified sequences</taxon>
        <taxon>metagenomes</taxon>
        <taxon>ecological metagenomes</taxon>
    </lineage>
</organism>
<evidence type="ECO:0000313" key="1">
    <source>
        <dbReference type="EMBL" id="GAF70422.1"/>
    </source>
</evidence>
<reference evidence="1" key="1">
    <citation type="journal article" date="2014" name="Front. Microbiol.">
        <title>High frequency of phylogenetically diverse reductive dehalogenase-homologous genes in deep subseafloor sedimentary metagenomes.</title>
        <authorList>
            <person name="Kawai M."/>
            <person name="Futagami T."/>
            <person name="Toyoda A."/>
            <person name="Takaki Y."/>
            <person name="Nishi S."/>
            <person name="Hori S."/>
            <person name="Arai W."/>
            <person name="Tsubouchi T."/>
            <person name="Morono Y."/>
            <person name="Uchiyama I."/>
            <person name="Ito T."/>
            <person name="Fujiyama A."/>
            <person name="Inagaki F."/>
            <person name="Takami H."/>
        </authorList>
    </citation>
    <scope>NUCLEOTIDE SEQUENCE</scope>
    <source>
        <strain evidence="1">Expedition CK06-06</strain>
    </source>
</reference>
<accession>X0S3A7</accession>
<dbReference type="EMBL" id="BARS01003937">
    <property type="protein sequence ID" value="GAF70422.1"/>
    <property type="molecule type" value="Genomic_DNA"/>
</dbReference>